<dbReference type="Gene3D" id="2.20.230.10">
    <property type="entry name" value="Resuscitation-promoting factor rpfb"/>
    <property type="match status" value="1"/>
</dbReference>
<accession>A0A9D2B8H3</accession>
<feature type="region of interest" description="Disordered" evidence="2">
    <location>
        <begin position="437"/>
        <end position="528"/>
    </location>
</feature>
<name>A0A9D2B8H3_9FIRM</name>
<evidence type="ECO:0000313" key="6">
    <source>
        <dbReference type="Proteomes" id="UP000886721"/>
    </source>
</evidence>
<dbReference type="AlphaFoldDB" id="A0A9D2B8H3"/>
<dbReference type="PANTHER" id="PTHR35788">
    <property type="entry name" value="EXPORTED PROTEIN-RELATED"/>
    <property type="match status" value="1"/>
</dbReference>
<sequence length="528" mass="58194">MKKKVGIAAGILAVLILVSVGVFVYLNMSINKVLAKGRIMDGVECDGIDLSGMTKDEAEKVIEQYIKKLNQDKMTFYVDDEKAEASIDEFGAGPNAKKTAEEAYNIGRTGSIFTRYSEVKKTYHQVFLYRSFDKALFKKKIKKLTKDFVSEPKNATVKREDGKFVVTKEKTGYVLDVDETFSNFKQALDREETECELAVVKKKPKFTTKDVEKIKDVMGTYTTEYGTSAAGRKANVAAGTKKINGTVIYPGETFSVYKKVSPFTKKNGYELAGSYENGQTVQTYGGGICQVSTTLYNAVIRAELTIKERHPHSMTVAYVPRSADAAIAGTSKDLKIKNDFDFPIYIEGKANGSSVTFTVYGVDEDPNRTVEFVSETTSVKASSEKTVKDPTLKEGERVLEQAGHTGYTAKLWKIVKVNGKQTKKEVFNTSTYMATPSTYRVGTKQEDEDDDDDGTTSGTRRSTSGGRRWTTRRKKTTTEGNRTTAGDEGNTTENKTTQATESDPPEEVPDDSNDNGGNTDSGDGEAEE</sequence>
<feature type="domain" description="G5" evidence="4">
    <location>
        <begin position="366"/>
        <end position="445"/>
    </location>
</feature>
<feature type="transmembrane region" description="Helical" evidence="3">
    <location>
        <begin position="7"/>
        <end position="26"/>
    </location>
</feature>
<feature type="compositionally biased region" description="Low complexity" evidence="2">
    <location>
        <begin position="455"/>
        <end position="468"/>
    </location>
</feature>
<feature type="compositionally biased region" description="Polar residues" evidence="2">
    <location>
        <begin position="489"/>
        <end position="501"/>
    </location>
</feature>
<proteinExistence type="predicted"/>
<dbReference type="Proteomes" id="UP000886721">
    <property type="component" value="Unassembled WGS sequence"/>
</dbReference>
<gene>
    <name evidence="5" type="ORF">H9735_01855</name>
</gene>
<evidence type="ECO:0000256" key="1">
    <source>
        <dbReference type="ARBA" id="ARBA00022729"/>
    </source>
</evidence>
<dbReference type="InterPro" id="IPR007391">
    <property type="entry name" value="Vancomycin_resist_VanW"/>
</dbReference>
<dbReference type="PROSITE" id="PS51109">
    <property type="entry name" value="G5"/>
    <property type="match status" value="1"/>
</dbReference>
<feature type="compositionally biased region" description="Acidic residues" evidence="2">
    <location>
        <begin position="503"/>
        <end position="513"/>
    </location>
</feature>
<dbReference type="Pfam" id="PF12229">
    <property type="entry name" value="PG_binding_4"/>
    <property type="match status" value="1"/>
</dbReference>
<dbReference type="InterPro" id="IPR022029">
    <property type="entry name" value="YoaR-like_PG-bd"/>
</dbReference>
<evidence type="ECO:0000313" key="5">
    <source>
        <dbReference type="EMBL" id="HIX66853.1"/>
    </source>
</evidence>
<dbReference type="InterPro" id="IPR052913">
    <property type="entry name" value="Glycopeptide_resist_protein"/>
</dbReference>
<comment type="caution">
    <text evidence="5">The sequence shown here is derived from an EMBL/GenBank/DDBJ whole genome shotgun (WGS) entry which is preliminary data.</text>
</comment>
<keyword evidence="3" id="KW-0472">Membrane</keyword>
<dbReference type="Pfam" id="PF07501">
    <property type="entry name" value="G5"/>
    <property type="match status" value="1"/>
</dbReference>
<reference evidence="5" key="1">
    <citation type="journal article" date="2021" name="PeerJ">
        <title>Extensive microbial diversity within the chicken gut microbiome revealed by metagenomics and culture.</title>
        <authorList>
            <person name="Gilroy R."/>
            <person name="Ravi A."/>
            <person name="Getino M."/>
            <person name="Pursley I."/>
            <person name="Horton D.L."/>
            <person name="Alikhan N.F."/>
            <person name="Baker D."/>
            <person name="Gharbi K."/>
            <person name="Hall N."/>
            <person name="Watson M."/>
            <person name="Adriaenssens E.M."/>
            <person name="Foster-Nyarko E."/>
            <person name="Jarju S."/>
            <person name="Secka A."/>
            <person name="Antonio M."/>
            <person name="Oren A."/>
            <person name="Chaudhuri R.R."/>
            <person name="La Ragione R."/>
            <person name="Hildebrand F."/>
            <person name="Pallen M.J."/>
        </authorList>
    </citation>
    <scope>NUCLEOTIDE SEQUENCE</scope>
    <source>
        <strain evidence="5">CHK191-13928</strain>
    </source>
</reference>
<dbReference type="EMBL" id="DXEM01000006">
    <property type="protein sequence ID" value="HIX66853.1"/>
    <property type="molecule type" value="Genomic_DNA"/>
</dbReference>
<organism evidence="5 6">
    <name type="scientific">Candidatus Anaerostipes excrementavium</name>
    <dbReference type="NCBI Taxonomy" id="2838463"/>
    <lineage>
        <taxon>Bacteria</taxon>
        <taxon>Bacillati</taxon>
        <taxon>Bacillota</taxon>
        <taxon>Clostridia</taxon>
        <taxon>Lachnospirales</taxon>
        <taxon>Lachnospiraceae</taxon>
        <taxon>Anaerostipes</taxon>
    </lineage>
</organism>
<feature type="compositionally biased region" description="Low complexity" evidence="2">
    <location>
        <begin position="478"/>
        <end position="487"/>
    </location>
</feature>
<reference evidence="5" key="2">
    <citation type="submission" date="2021-04" db="EMBL/GenBank/DDBJ databases">
        <authorList>
            <person name="Gilroy R."/>
        </authorList>
    </citation>
    <scope>NUCLEOTIDE SEQUENCE</scope>
    <source>
        <strain evidence="5">CHK191-13928</strain>
    </source>
</reference>
<protein>
    <submittedName>
        <fullName evidence="5">VanW family protein</fullName>
    </submittedName>
</protein>
<keyword evidence="1" id="KW-0732">Signal</keyword>
<evidence type="ECO:0000259" key="4">
    <source>
        <dbReference type="PROSITE" id="PS51109"/>
    </source>
</evidence>
<evidence type="ECO:0000256" key="3">
    <source>
        <dbReference type="SAM" id="Phobius"/>
    </source>
</evidence>
<dbReference type="SMART" id="SM01208">
    <property type="entry name" value="G5"/>
    <property type="match status" value="1"/>
</dbReference>
<dbReference type="InterPro" id="IPR011098">
    <property type="entry name" value="G5_dom"/>
</dbReference>
<keyword evidence="3" id="KW-1133">Transmembrane helix</keyword>
<dbReference type="PANTHER" id="PTHR35788:SF1">
    <property type="entry name" value="EXPORTED PROTEIN"/>
    <property type="match status" value="1"/>
</dbReference>
<keyword evidence="3" id="KW-0812">Transmembrane</keyword>
<evidence type="ECO:0000256" key="2">
    <source>
        <dbReference type="SAM" id="MobiDB-lite"/>
    </source>
</evidence>
<dbReference type="Pfam" id="PF04294">
    <property type="entry name" value="VanW"/>
    <property type="match status" value="1"/>
</dbReference>